<evidence type="ECO:0000256" key="3">
    <source>
        <dbReference type="ARBA" id="ARBA00022692"/>
    </source>
</evidence>
<evidence type="ECO:0000256" key="14">
    <source>
        <dbReference type="PIRSR" id="PIRSR606539-3"/>
    </source>
</evidence>
<feature type="domain" description="P-type ATPase C-terminal" evidence="17">
    <location>
        <begin position="964"/>
        <end position="1207"/>
    </location>
</feature>
<feature type="binding site" evidence="13">
    <location>
        <position position="812"/>
    </location>
    <ligand>
        <name>ATP</name>
        <dbReference type="ChEBI" id="CHEBI:30616"/>
    </ligand>
</feature>
<evidence type="ECO:0000256" key="13">
    <source>
        <dbReference type="PIRSR" id="PIRSR606539-2"/>
    </source>
</evidence>
<dbReference type="InterPro" id="IPR032631">
    <property type="entry name" value="P-type_ATPase_N"/>
</dbReference>
<evidence type="ECO:0000313" key="19">
    <source>
        <dbReference type="WBParaSite" id="SMUV_0000989801-mRNA-1"/>
    </source>
</evidence>
<evidence type="ECO:0000256" key="4">
    <source>
        <dbReference type="ARBA" id="ARBA00022723"/>
    </source>
</evidence>
<evidence type="ECO:0000256" key="5">
    <source>
        <dbReference type="ARBA" id="ARBA00022741"/>
    </source>
</evidence>
<keyword evidence="7 14" id="KW-0460">Magnesium</keyword>
<evidence type="ECO:0000256" key="10">
    <source>
        <dbReference type="ARBA" id="ARBA00023136"/>
    </source>
</evidence>
<feature type="transmembrane region" description="Helical" evidence="15">
    <location>
        <begin position="79"/>
        <end position="98"/>
    </location>
</feature>
<protein>
    <recommendedName>
        <fullName evidence="15">Phospholipid-transporting ATPase</fullName>
        <ecNumber evidence="15">7.6.2.1</ecNumber>
    </recommendedName>
</protein>
<dbReference type="InterPro" id="IPR023298">
    <property type="entry name" value="ATPase_P-typ_TM_dom_sf"/>
</dbReference>
<feature type="transmembrane region" description="Helical" evidence="15">
    <location>
        <begin position="1004"/>
        <end position="1025"/>
    </location>
</feature>
<name>A0A0N5AY61_9BILA</name>
<dbReference type="InterPro" id="IPR023299">
    <property type="entry name" value="ATPase_P-typ_cyto_dom_N"/>
</dbReference>
<evidence type="ECO:0000313" key="18">
    <source>
        <dbReference type="Proteomes" id="UP000046393"/>
    </source>
</evidence>
<keyword evidence="4 14" id="KW-0479">Metal-binding</keyword>
<feature type="binding site" evidence="14">
    <location>
        <position position="419"/>
    </location>
    <ligand>
        <name>Mg(2+)</name>
        <dbReference type="ChEBI" id="CHEBI:18420"/>
    </ligand>
</feature>
<dbReference type="PANTHER" id="PTHR24092">
    <property type="entry name" value="PROBABLE PHOSPHOLIPID-TRANSPORTING ATPASE"/>
    <property type="match status" value="1"/>
</dbReference>
<dbReference type="AlphaFoldDB" id="A0A0N5AY61"/>
<dbReference type="GO" id="GO:0140326">
    <property type="term" value="F:ATPase-coupled intramembrane lipid transporter activity"/>
    <property type="evidence" value="ECO:0007669"/>
    <property type="project" value="UniProtKB-EC"/>
</dbReference>
<organism evidence="18 19">
    <name type="scientific">Syphacia muris</name>
    <dbReference type="NCBI Taxonomy" id="451379"/>
    <lineage>
        <taxon>Eukaryota</taxon>
        <taxon>Metazoa</taxon>
        <taxon>Ecdysozoa</taxon>
        <taxon>Nematoda</taxon>
        <taxon>Chromadorea</taxon>
        <taxon>Rhabditida</taxon>
        <taxon>Spirurina</taxon>
        <taxon>Oxyuridomorpha</taxon>
        <taxon>Oxyuroidea</taxon>
        <taxon>Oxyuridae</taxon>
        <taxon>Syphacia</taxon>
    </lineage>
</organism>
<dbReference type="Gene3D" id="3.40.1110.10">
    <property type="entry name" value="Calcium-transporting ATPase, cytoplasmic domain N"/>
    <property type="match status" value="2"/>
</dbReference>
<dbReference type="InterPro" id="IPR018303">
    <property type="entry name" value="ATPase_P-typ_P_site"/>
</dbReference>
<feature type="transmembrane region" description="Helical" evidence="15">
    <location>
        <begin position="56"/>
        <end position="73"/>
    </location>
</feature>
<dbReference type="GO" id="GO:0005524">
    <property type="term" value="F:ATP binding"/>
    <property type="evidence" value="ECO:0007669"/>
    <property type="project" value="UniProtKB-UniRule"/>
</dbReference>
<dbReference type="Gene3D" id="3.40.50.1000">
    <property type="entry name" value="HAD superfamily/HAD-like"/>
    <property type="match status" value="2"/>
</dbReference>
<feature type="binding site" evidence="13">
    <location>
        <position position="813"/>
    </location>
    <ligand>
        <name>ATP</name>
        <dbReference type="ChEBI" id="CHEBI:30616"/>
    </ligand>
</feature>
<keyword evidence="18" id="KW-1185">Reference proteome</keyword>
<dbReference type="InterPro" id="IPR008250">
    <property type="entry name" value="ATPase_P-typ_transduc_dom_A_sf"/>
</dbReference>
<feature type="binding site" evidence="13">
    <location>
        <position position="912"/>
    </location>
    <ligand>
        <name>ATP</name>
        <dbReference type="ChEBI" id="CHEBI:30616"/>
    </ligand>
</feature>
<comment type="subcellular location">
    <subcellularLocation>
        <location evidence="1 15">Membrane</location>
        <topology evidence="1 15">Multi-pass membrane protein</topology>
    </subcellularLocation>
</comment>
<dbReference type="PANTHER" id="PTHR24092:SF218">
    <property type="entry name" value="PHOSPHOLIPID-TRANSPORTING ATPASE"/>
    <property type="match status" value="1"/>
</dbReference>
<dbReference type="SFLD" id="SFLDF00027">
    <property type="entry name" value="p-type_atpase"/>
    <property type="match status" value="1"/>
</dbReference>
<dbReference type="SFLD" id="SFLDS00003">
    <property type="entry name" value="Haloacid_Dehalogenase"/>
    <property type="match status" value="1"/>
</dbReference>
<dbReference type="STRING" id="451379.A0A0N5AY61"/>
<keyword evidence="3 15" id="KW-0812">Transmembrane</keyword>
<feature type="binding site" evidence="13">
    <location>
        <position position="690"/>
    </location>
    <ligand>
        <name>ATP</name>
        <dbReference type="ChEBI" id="CHEBI:30616"/>
    </ligand>
</feature>
<evidence type="ECO:0000256" key="11">
    <source>
        <dbReference type="ARBA" id="ARBA00034036"/>
    </source>
</evidence>
<feature type="binding site" evidence="13">
    <location>
        <position position="814"/>
    </location>
    <ligand>
        <name>ATP</name>
        <dbReference type="ChEBI" id="CHEBI:30616"/>
    </ligand>
</feature>
<dbReference type="Pfam" id="PF16212">
    <property type="entry name" value="PhoLip_ATPase_C"/>
    <property type="match status" value="1"/>
</dbReference>
<dbReference type="SFLD" id="SFLDG00002">
    <property type="entry name" value="C1.7:_P-type_atpase_like"/>
    <property type="match status" value="1"/>
</dbReference>
<feature type="transmembrane region" description="Helical" evidence="15">
    <location>
        <begin position="346"/>
        <end position="371"/>
    </location>
</feature>
<evidence type="ECO:0000259" key="16">
    <source>
        <dbReference type="Pfam" id="PF16209"/>
    </source>
</evidence>
<comment type="similarity">
    <text evidence="2 15">Belongs to the cation transport ATPase (P-type) (TC 3.A.3) family. Type IV subfamily.</text>
</comment>
<dbReference type="InterPro" id="IPR023214">
    <property type="entry name" value="HAD_sf"/>
</dbReference>
<feature type="transmembrane region" description="Helical" evidence="15">
    <location>
        <begin position="1037"/>
        <end position="1054"/>
    </location>
</feature>
<dbReference type="SUPFAM" id="SSF81653">
    <property type="entry name" value="Calcium ATPase, transduction domain A"/>
    <property type="match status" value="1"/>
</dbReference>
<keyword evidence="5 13" id="KW-0547">Nucleotide-binding</keyword>
<feature type="binding site" evidence="13">
    <location>
        <position position="668"/>
    </location>
    <ligand>
        <name>ATP</name>
        <dbReference type="ChEBI" id="CHEBI:30616"/>
    </ligand>
</feature>
<feature type="binding site" evidence="13">
    <location>
        <position position="420"/>
    </location>
    <ligand>
        <name>ATP</name>
        <dbReference type="ChEBI" id="CHEBI:30616"/>
    </ligand>
</feature>
<feature type="transmembrane region" description="Helical" evidence="15">
    <location>
        <begin position="1084"/>
        <end position="1107"/>
    </location>
</feature>
<dbReference type="PRINTS" id="PR00119">
    <property type="entry name" value="CATATPASE"/>
</dbReference>
<keyword evidence="10 15" id="KW-0472">Membrane</keyword>
<dbReference type="NCBIfam" id="TIGR01494">
    <property type="entry name" value="ATPase_P-type"/>
    <property type="match status" value="1"/>
</dbReference>
<proteinExistence type="inferred from homology"/>
<feature type="binding site" evidence="13">
    <location>
        <position position="421"/>
    </location>
    <ligand>
        <name>ATP</name>
        <dbReference type="ChEBI" id="CHEBI:30616"/>
    </ligand>
</feature>
<evidence type="ECO:0000256" key="8">
    <source>
        <dbReference type="ARBA" id="ARBA00022967"/>
    </source>
</evidence>
<keyword evidence="8 15" id="KW-1278">Translocase</keyword>
<dbReference type="GO" id="GO:0005886">
    <property type="term" value="C:plasma membrane"/>
    <property type="evidence" value="ECO:0007669"/>
    <property type="project" value="TreeGrafter"/>
</dbReference>
<feature type="transmembrane region" description="Helical" evidence="15">
    <location>
        <begin position="1113"/>
        <end position="1134"/>
    </location>
</feature>
<evidence type="ECO:0000256" key="9">
    <source>
        <dbReference type="ARBA" id="ARBA00022989"/>
    </source>
</evidence>
<dbReference type="Pfam" id="PF13246">
    <property type="entry name" value="Cation_ATPase"/>
    <property type="match status" value="1"/>
</dbReference>
<dbReference type="FunFam" id="3.40.50.1000:FF:000014">
    <property type="entry name" value="Phospholipid-transporting ATPase"/>
    <property type="match status" value="1"/>
</dbReference>
<dbReference type="EC" id="7.6.2.1" evidence="15"/>
<dbReference type="WBParaSite" id="SMUV_0000989801-mRNA-1">
    <property type="protein sequence ID" value="SMUV_0000989801-mRNA-1"/>
    <property type="gene ID" value="SMUV_0000989801"/>
</dbReference>
<comment type="catalytic activity">
    <reaction evidence="11 15">
        <text>ATP + H2O + phospholipidSide 1 = ADP + phosphate + phospholipidSide 2.</text>
        <dbReference type="EC" id="7.6.2.1"/>
    </reaction>
</comment>
<dbReference type="InterPro" id="IPR006539">
    <property type="entry name" value="P-type_ATPase_IV"/>
</dbReference>
<dbReference type="InterPro" id="IPR044492">
    <property type="entry name" value="P_typ_ATPase_HD_dom"/>
</dbReference>
<feature type="domain" description="P-type ATPase N-terminal" evidence="16">
    <location>
        <begin position="22"/>
        <end position="80"/>
    </location>
</feature>
<dbReference type="PROSITE" id="PS00154">
    <property type="entry name" value="ATPASE_E1_E2"/>
    <property type="match status" value="1"/>
</dbReference>
<feature type="binding site" evidence="13">
    <location>
        <position position="419"/>
    </location>
    <ligand>
        <name>ATP</name>
        <dbReference type="ChEBI" id="CHEBI:30616"/>
    </ligand>
</feature>
<keyword evidence="9 15" id="KW-1133">Transmembrane helix</keyword>
<dbReference type="GO" id="GO:0000287">
    <property type="term" value="F:magnesium ion binding"/>
    <property type="evidence" value="ECO:0007669"/>
    <property type="project" value="UniProtKB-UniRule"/>
</dbReference>
<dbReference type="Pfam" id="PF16209">
    <property type="entry name" value="PhoLip_ATPase_N"/>
    <property type="match status" value="1"/>
</dbReference>
<dbReference type="SUPFAM" id="SSF81665">
    <property type="entry name" value="Calcium ATPase, transmembrane domain M"/>
    <property type="match status" value="1"/>
</dbReference>
<sequence>MLFSEREIRPNYLEPIEMHDYELPNSVKYCSNKITTTKYSLLTFIPKNLYEQFHRLANAYFVLIVCMNWIPWFGSYNKYIGILPVAIVLVLTAAKDLVEDLRRHKSDKEINGRFCHVWDRAKDMDCRRKGRFRKIIWKDIKVGDFVHLSVDEVIPADILMIKSSDVNGIAFVETSNLDGESSLKQRRVPKNSICFSADGNFKPTDFRATVKCEQPNNQIYQMVGRVIYDNDNWKDLKLPSTHEVKTADSLCPENMLLRGCRVRNTTFVEGLVLYTGKDTKTSRNNSGPRYKRSTLELSTNKFILWCVLILAFMCCFGGVGATIFSSSFDSSLKKTVIFIYQVSNSVIVEGLVMFAASILNYQVLIPLALYISVELIKLGQLYFFHVDLDMYDPKSDTLMEYKSFNIPEELGQVKYIMSDKTGTLTENLMVFRRCSIGGTEYCQEIPYELDSEEISVDNVIVSTELVNKFRDEYLENQNLFDFFLNMAICNTIVVNKCRRTDSIDDNLASMLETDSRNGAFGHSNYFLPYSEFRNGAPLVNIPEETSEYEDIALNYEKKDIVDDTGEESDNFHGKVKLSQTLSTSLRKLSSLGSFTKRLVTRRNKVLSNSENYANIPAVYEAESPDELALVFAARKYGLKLVRKTIENMTLVTPDHNLLRIGLLKVLGFDSKRKKMSVIVRVNDEIVLYCKGADFEIFNSLSPLFTQSEYGAEIVQKTKQHLEKFSNAGLRTLCLAKRTLSYSEYESWLLKHAELESDVSLAGREEKLEESLRHIESDLILLGATAIEDRLQDGVKETVAHLTEADIQIWLLTGDKTATARNIACSCGLFPSNADVYVIDSDDDVMEAYTTASICYQIRPQCLIFSSKSVHLFKKFTITMKRQRNCCFPSRMSDSASPLLDLLKCTSAVLCCRMTPSDKAEIVNFAMKALKGKVLAIGDGANDVPMIQKADVGIGISGQEGMQAVMASDFALARFRFLEKLLLVHGHWSYDRLAKTMLYFLYKNAASFNCIMFVFVIFWCQLFNGFSGETPIDQFYSMVYPIVFTGAQPLVFGIYDQALSKKVLLNNPKLYAQNRDGKRYRLSYFWANIMDAAWQSAVVYFTAHFTYWNTDTGYYSFGFLLVSSIFFVNTIHLAIETRYWTAPVTFLYLFFVFVHYFYFFFEGAIITPSWNLKDVPANVAIHSVVTLRYWIALLFSVAFAIYPRATIVMEKTCEHRTTLTIENVPDNP</sequence>
<feature type="binding site" evidence="14">
    <location>
        <position position="942"/>
    </location>
    <ligand>
        <name>Mg(2+)</name>
        <dbReference type="ChEBI" id="CHEBI:18420"/>
    </ligand>
</feature>
<feature type="active site" description="4-aspartylphosphate intermediate" evidence="12">
    <location>
        <position position="419"/>
    </location>
</feature>
<dbReference type="FunFam" id="2.70.150.10:FF:000054">
    <property type="entry name" value="Phospholipid-transporting ATPase"/>
    <property type="match status" value="1"/>
</dbReference>
<feature type="binding site" evidence="13">
    <location>
        <position position="941"/>
    </location>
    <ligand>
        <name>ATP</name>
        <dbReference type="ChEBI" id="CHEBI:30616"/>
    </ligand>
</feature>
<dbReference type="Gene3D" id="2.70.150.10">
    <property type="entry name" value="Calcium-transporting ATPase, cytoplasmic transduction domain A"/>
    <property type="match status" value="1"/>
</dbReference>
<feature type="transmembrane region" description="Helical" evidence="15">
    <location>
        <begin position="1178"/>
        <end position="1201"/>
    </location>
</feature>
<evidence type="ECO:0000256" key="15">
    <source>
        <dbReference type="RuleBase" id="RU362033"/>
    </source>
</evidence>
<keyword evidence="6 13" id="KW-0067">ATP-binding</keyword>
<dbReference type="GO" id="GO:0016887">
    <property type="term" value="F:ATP hydrolysis activity"/>
    <property type="evidence" value="ECO:0007669"/>
    <property type="project" value="InterPro"/>
</dbReference>
<dbReference type="InterPro" id="IPR001757">
    <property type="entry name" value="P_typ_ATPase"/>
</dbReference>
<feature type="binding site" evidence="13">
    <location>
        <position position="918"/>
    </location>
    <ligand>
        <name>ATP</name>
        <dbReference type="ChEBI" id="CHEBI:30616"/>
    </ligand>
</feature>
<feature type="binding site" evidence="13">
    <location>
        <position position="942"/>
    </location>
    <ligand>
        <name>ATP</name>
        <dbReference type="ChEBI" id="CHEBI:30616"/>
    </ligand>
</feature>
<evidence type="ECO:0000256" key="12">
    <source>
        <dbReference type="PIRSR" id="PIRSR606539-1"/>
    </source>
</evidence>
<feature type="binding site" evidence="14">
    <location>
        <position position="938"/>
    </location>
    <ligand>
        <name>Mg(2+)</name>
        <dbReference type="ChEBI" id="CHEBI:18420"/>
    </ligand>
</feature>
<dbReference type="InterPro" id="IPR036412">
    <property type="entry name" value="HAD-like_sf"/>
</dbReference>
<reference evidence="19" key="1">
    <citation type="submission" date="2016-04" db="UniProtKB">
        <authorList>
            <consortium name="WormBaseParasite"/>
        </authorList>
    </citation>
    <scope>IDENTIFICATION</scope>
</reference>
<feature type="transmembrane region" description="Helical" evidence="15">
    <location>
        <begin position="302"/>
        <end position="326"/>
    </location>
</feature>
<accession>A0A0N5AY61</accession>
<dbReference type="InterPro" id="IPR032630">
    <property type="entry name" value="P_typ_ATPase_c"/>
</dbReference>
<feature type="binding site" evidence="13">
    <location>
        <position position="626"/>
    </location>
    <ligand>
        <name>ATP</name>
        <dbReference type="ChEBI" id="CHEBI:30616"/>
    </ligand>
</feature>
<dbReference type="GO" id="GO:0045332">
    <property type="term" value="P:phospholipid translocation"/>
    <property type="evidence" value="ECO:0007669"/>
    <property type="project" value="TreeGrafter"/>
</dbReference>
<dbReference type="NCBIfam" id="TIGR01652">
    <property type="entry name" value="ATPase-Plipid"/>
    <property type="match status" value="1"/>
</dbReference>
<comment type="cofactor">
    <cofactor evidence="14">
        <name>Mg(2+)</name>
        <dbReference type="ChEBI" id="CHEBI:18420"/>
    </cofactor>
</comment>
<evidence type="ECO:0000256" key="2">
    <source>
        <dbReference type="ARBA" id="ARBA00008109"/>
    </source>
</evidence>
<evidence type="ECO:0000256" key="6">
    <source>
        <dbReference type="ARBA" id="ARBA00022840"/>
    </source>
</evidence>
<evidence type="ECO:0000256" key="7">
    <source>
        <dbReference type="ARBA" id="ARBA00022842"/>
    </source>
</evidence>
<dbReference type="Proteomes" id="UP000046393">
    <property type="component" value="Unplaced"/>
</dbReference>
<feature type="transmembrane region" description="Helical" evidence="15">
    <location>
        <begin position="1146"/>
        <end position="1166"/>
    </location>
</feature>
<feature type="binding site" evidence="14">
    <location>
        <position position="421"/>
    </location>
    <ligand>
        <name>Mg(2+)</name>
        <dbReference type="ChEBI" id="CHEBI:18420"/>
    </ligand>
</feature>
<dbReference type="SUPFAM" id="SSF56784">
    <property type="entry name" value="HAD-like"/>
    <property type="match status" value="1"/>
</dbReference>
<evidence type="ECO:0000256" key="1">
    <source>
        <dbReference type="ARBA" id="ARBA00004141"/>
    </source>
</evidence>
<dbReference type="SUPFAM" id="SSF81660">
    <property type="entry name" value="Metal cation-transporting ATPase, ATP-binding domain N"/>
    <property type="match status" value="1"/>
</dbReference>
<evidence type="ECO:0000259" key="17">
    <source>
        <dbReference type="Pfam" id="PF16212"/>
    </source>
</evidence>
<feature type="binding site" evidence="13">
    <location>
        <position position="730"/>
    </location>
    <ligand>
        <name>ATP</name>
        <dbReference type="ChEBI" id="CHEBI:30616"/>
    </ligand>
</feature>